<evidence type="ECO:0000313" key="5">
    <source>
        <dbReference type="EMBL" id="MCT2590048.1"/>
    </source>
</evidence>
<dbReference type="InterPro" id="IPR051531">
    <property type="entry name" value="N-acetyltransferase"/>
</dbReference>
<dbReference type="SUPFAM" id="SSF55729">
    <property type="entry name" value="Acyl-CoA N-acyltransferases (Nat)"/>
    <property type="match status" value="1"/>
</dbReference>
<evidence type="ECO:0000256" key="1">
    <source>
        <dbReference type="ARBA" id="ARBA00022679"/>
    </source>
</evidence>
<dbReference type="Gene3D" id="3.40.630.30">
    <property type="match status" value="1"/>
</dbReference>
<reference evidence="5 6" key="1">
    <citation type="submission" date="2021-10" db="EMBL/GenBank/DDBJ databases">
        <title>Streptomyces gossypii sp. nov., isolated from soil collected from cotton field.</title>
        <authorList>
            <person name="Ge X."/>
            <person name="Chen X."/>
            <person name="Liu W."/>
        </authorList>
    </citation>
    <scope>NUCLEOTIDE SEQUENCE [LARGE SCALE GENOMIC DNA]</scope>
    <source>
        <strain evidence="5 6">N2-109</strain>
    </source>
</reference>
<organism evidence="5 6">
    <name type="scientific">Streptomyces gossypii</name>
    <dbReference type="NCBI Taxonomy" id="2883101"/>
    <lineage>
        <taxon>Bacteria</taxon>
        <taxon>Bacillati</taxon>
        <taxon>Actinomycetota</taxon>
        <taxon>Actinomycetes</taxon>
        <taxon>Kitasatosporales</taxon>
        <taxon>Streptomycetaceae</taxon>
        <taxon>Streptomyces</taxon>
    </lineage>
</organism>
<evidence type="ECO:0000259" key="4">
    <source>
        <dbReference type="PROSITE" id="PS51186"/>
    </source>
</evidence>
<name>A0ABT2JQ83_9ACTN</name>
<dbReference type="RefSeq" id="WP_260217320.1">
    <property type="nucleotide sequence ID" value="NZ_JAJAGO010000003.1"/>
</dbReference>
<keyword evidence="6" id="KW-1185">Reference proteome</keyword>
<evidence type="ECO:0000256" key="3">
    <source>
        <dbReference type="ARBA" id="ARBA00038502"/>
    </source>
</evidence>
<evidence type="ECO:0000313" key="6">
    <source>
        <dbReference type="Proteomes" id="UP001156389"/>
    </source>
</evidence>
<dbReference type="PANTHER" id="PTHR43792">
    <property type="entry name" value="GNAT FAMILY, PUTATIVE (AFU_ORTHOLOGUE AFUA_3G00765)-RELATED-RELATED"/>
    <property type="match status" value="1"/>
</dbReference>
<dbReference type="Pfam" id="PF13302">
    <property type="entry name" value="Acetyltransf_3"/>
    <property type="match status" value="1"/>
</dbReference>
<dbReference type="PROSITE" id="PS51186">
    <property type="entry name" value="GNAT"/>
    <property type="match status" value="1"/>
</dbReference>
<sequence length="184" mass="20326">MPQSETATGIRLALWSKDDLDLLHQVNTPEMRAHLGGPEREEQILSRHERYLQPTDPGVSCMFRIALLPDDESAGIIGYWEREWQGETVYETGWGVLPHLQGRGIAVAAAVRTIAAARAQRRHARIHAFPSTGNPASNAICRKAGFTLSGQCDLEYPPETGNIMHCNDWSLDLTDPAPPPPPAR</sequence>
<comment type="similarity">
    <text evidence="3">Belongs to the acetyltransferase family. RimJ subfamily.</text>
</comment>
<dbReference type="InterPro" id="IPR016181">
    <property type="entry name" value="Acyl_CoA_acyltransferase"/>
</dbReference>
<accession>A0ABT2JQ83</accession>
<gene>
    <name evidence="5" type="ORF">LHJ74_09000</name>
</gene>
<dbReference type="Proteomes" id="UP001156389">
    <property type="component" value="Unassembled WGS sequence"/>
</dbReference>
<dbReference type="InterPro" id="IPR000182">
    <property type="entry name" value="GNAT_dom"/>
</dbReference>
<keyword evidence="2" id="KW-0012">Acyltransferase</keyword>
<proteinExistence type="inferred from homology"/>
<dbReference type="PANTHER" id="PTHR43792:SF8">
    <property type="entry name" value="[RIBOSOMAL PROTEIN US5]-ALANINE N-ACETYLTRANSFERASE"/>
    <property type="match status" value="1"/>
</dbReference>
<dbReference type="EMBL" id="JAJAGO010000003">
    <property type="protein sequence ID" value="MCT2590048.1"/>
    <property type="molecule type" value="Genomic_DNA"/>
</dbReference>
<evidence type="ECO:0000256" key="2">
    <source>
        <dbReference type="ARBA" id="ARBA00023315"/>
    </source>
</evidence>
<feature type="domain" description="N-acetyltransferase" evidence="4">
    <location>
        <begin position="10"/>
        <end position="169"/>
    </location>
</feature>
<protein>
    <submittedName>
        <fullName evidence="5">GNAT family N-acetyltransferase</fullName>
    </submittedName>
</protein>
<comment type="caution">
    <text evidence="5">The sequence shown here is derived from an EMBL/GenBank/DDBJ whole genome shotgun (WGS) entry which is preliminary data.</text>
</comment>
<keyword evidence="1" id="KW-0808">Transferase</keyword>